<organism evidence="2 3">
    <name type="scientific">Azomonas macrocytogenes</name>
    <name type="common">Azotobacter macrocytogenes</name>
    <dbReference type="NCBI Taxonomy" id="69962"/>
    <lineage>
        <taxon>Bacteria</taxon>
        <taxon>Pseudomonadati</taxon>
        <taxon>Pseudomonadota</taxon>
        <taxon>Gammaproteobacteria</taxon>
        <taxon>Pseudomonadales</taxon>
        <taxon>Pseudomonadaceae</taxon>
        <taxon>Azomonas</taxon>
    </lineage>
</organism>
<dbReference type="InterPro" id="IPR012661">
    <property type="entry name" value="CHP02448"/>
</dbReference>
<dbReference type="NCBIfam" id="TIGR02448">
    <property type="entry name" value="conserverd hypothetical protein"/>
    <property type="match status" value="1"/>
</dbReference>
<dbReference type="RefSeq" id="WP_183166192.1">
    <property type="nucleotide sequence ID" value="NZ_JACHXI010000006.1"/>
</dbReference>
<comment type="caution">
    <text evidence="2">The sequence shown here is derived from an EMBL/GenBank/DDBJ whole genome shotgun (WGS) entry which is preliminary data.</text>
</comment>
<feature type="chain" id="PRO_5032710300" evidence="1">
    <location>
        <begin position="21"/>
        <end position="105"/>
    </location>
</feature>
<dbReference type="Proteomes" id="UP000549250">
    <property type="component" value="Unassembled WGS sequence"/>
</dbReference>
<evidence type="ECO:0000313" key="2">
    <source>
        <dbReference type="EMBL" id="MBB3103248.1"/>
    </source>
</evidence>
<dbReference type="Pfam" id="PF09498">
    <property type="entry name" value="DUF2388"/>
    <property type="match status" value="1"/>
</dbReference>
<gene>
    <name evidence="2" type="ORF">FHR87_001643</name>
</gene>
<feature type="signal peptide" evidence="1">
    <location>
        <begin position="1"/>
        <end position="20"/>
    </location>
</feature>
<proteinExistence type="predicted"/>
<accession>A0A839T2B5</accession>
<keyword evidence="1" id="KW-0732">Signal</keyword>
<dbReference type="EMBL" id="JACHXI010000006">
    <property type="protein sequence ID" value="MBB3103248.1"/>
    <property type="molecule type" value="Genomic_DNA"/>
</dbReference>
<keyword evidence="3" id="KW-1185">Reference proteome</keyword>
<name>A0A839T2B5_AZOMA</name>
<dbReference type="AlphaFoldDB" id="A0A839T2B5"/>
<sequence length="105" mass="11372">MRTLPFVFAVAGSFCATVQAFDATTDATVRTVYVTSKISSSPFDNKLILEARDDAASFVASGGALRGARLEAALHRLREKWSKQDSDMELAEAILFSSLPIDAKE</sequence>
<protein>
    <submittedName>
        <fullName evidence="2">Uncharacterized protein (TIGR02448 family)</fullName>
    </submittedName>
</protein>
<reference evidence="2 3" key="1">
    <citation type="submission" date="2020-08" db="EMBL/GenBank/DDBJ databases">
        <title>Genomic Encyclopedia of Type Strains, Phase III (KMG-III): the genomes of soil and plant-associated and newly described type strains.</title>
        <authorList>
            <person name="Whitman W."/>
        </authorList>
    </citation>
    <scope>NUCLEOTIDE SEQUENCE [LARGE SCALE GENOMIC DNA]</scope>
    <source>
        <strain evidence="2 3">CECT 4462</strain>
    </source>
</reference>
<evidence type="ECO:0000313" key="3">
    <source>
        <dbReference type="Proteomes" id="UP000549250"/>
    </source>
</evidence>
<evidence type="ECO:0000256" key="1">
    <source>
        <dbReference type="SAM" id="SignalP"/>
    </source>
</evidence>